<sequence length="113" mass="13063">RHSSLKLDLQIFRRELEKVVHKHVLWNVCLSQVNYFCGATNHRATLKNTARMVSFYTATKQGQITGLQNSIPIPPKKYSSPYTTMPVCLRYDIIHSVTQVQFSLTKRHQFASL</sequence>
<feature type="non-terminal residue" evidence="1">
    <location>
        <position position="113"/>
    </location>
</feature>
<reference evidence="1" key="1">
    <citation type="submission" date="2023-03" db="EMBL/GenBank/DDBJ databases">
        <authorList>
            <person name="Steffen K."/>
            <person name="Cardenas P."/>
        </authorList>
    </citation>
    <scope>NUCLEOTIDE SEQUENCE</scope>
</reference>
<keyword evidence="2" id="KW-1185">Reference proteome</keyword>
<proteinExistence type="predicted"/>
<dbReference type="AlphaFoldDB" id="A0AA35W3T9"/>
<dbReference type="EMBL" id="CASHTH010000403">
    <property type="protein sequence ID" value="CAI8000469.1"/>
    <property type="molecule type" value="Genomic_DNA"/>
</dbReference>
<comment type="caution">
    <text evidence="1">The sequence shown here is derived from an EMBL/GenBank/DDBJ whole genome shotgun (WGS) entry which is preliminary data.</text>
</comment>
<organism evidence="1 2">
    <name type="scientific">Geodia barretti</name>
    <name type="common">Barrett's horny sponge</name>
    <dbReference type="NCBI Taxonomy" id="519541"/>
    <lineage>
        <taxon>Eukaryota</taxon>
        <taxon>Metazoa</taxon>
        <taxon>Porifera</taxon>
        <taxon>Demospongiae</taxon>
        <taxon>Heteroscleromorpha</taxon>
        <taxon>Tetractinellida</taxon>
        <taxon>Astrophorina</taxon>
        <taxon>Geodiidae</taxon>
        <taxon>Geodia</taxon>
    </lineage>
</organism>
<gene>
    <name evidence="1" type="ORF">GBAR_LOCUS2945</name>
</gene>
<name>A0AA35W3T9_GEOBA</name>
<evidence type="ECO:0000313" key="2">
    <source>
        <dbReference type="Proteomes" id="UP001174909"/>
    </source>
</evidence>
<accession>A0AA35W3T9</accession>
<protein>
    <submittedName>
        <fullName evidence="1">Uncharacterized protein</fullName>
    </submittedName>
</protein>
<dbReference type="Proteomes" id="UP001174909">
    <property type="component" value="Unassembled WGS sequence"/>
</dbReference>
<evidence type="ECO:0000313" key="1">
    <source>
        <dbReference type="EMBL" id="CAI8000469.1"/>
    </source>
</evidence>